<reference evidence="2" key="1">
    <citation type="journal article" date="2017" name="Genome Announc.">
        <title>Draft Genome Sequence of Terrimicrobium sacchariphilum NM-5T, a Facultative Anaerobic Soil Bacterium of the Class Spartobacteria.</title>
        <authorList>
            <person name="Qiu Y.L."/>
            <person name="Tourlousse D.M."/>
            <person name="Matsuura N."/>
            <person name="Ohashi A."/>
            <person name="Sekiguchi Y."/>
        </authorList>
    </citation>
    <scope>NUCLEOTIDE SEQUENCE [LARGE SCALE GENOMIC DNA]</scope>
    <source>
        <strain evidence="2">NM-5</strain>
    </source>
</reference>
<protein>
    <submittedName>
        <fullName evidence="1">Uncharacterized protein</fullName>
    </submittedName>
</protein>
<dbReference type="STRING" id="690879.TSACC_21623"/>
<proteinExistence type="predicted"/>
<name>A0A146G779_TERSA</name>
<dbReference type="InParanoid" id="A0A146G779"/>
<evidence type="ECO:0000313" key="2">
    <source>
        <dbReference type="Proteomes" id="UP000076023"/>
    </source>
</evidence>
<dbReference type="Proteomes" id="UP000076023">
    <property type="component" value="Unassembled WGS sequence"/>
</dbReference>
<evidence type="ECO:0000313" key="1">
    <source>
        <dbReference type="EMBL" id="GAT33213.1"/>
    </source>
</evidence>
<keyword evidence="2" id="KW-1185">Reference proteome</keyword>
<gene>
    <name evidence="1" type="ORF">TSACC_21623</name>
</gene>
<dbReference type="AlphaFoldDB" id="A0A146G779"/>
<comment type="caution">
    <text evidence="1">The sequence shown here is derived from an EMBL/GenBank/DDBJ whole genome shotgun (WGS) entry which is preliminary data.</text>
</comment>
<organism evidence="1 2">
    <name type="scientific">Terrimicrobium sacchariphilum</name>
    <dbReference type="NCBI Taxonomy" id="690879"/>
    <lineage>
        <taxon>Bacteria</taxon>
        <taxon>Pseudomonadati</taxon>
        <taxon>Verrucomicrobiota</taxon>
        <taxon>Terrimicrobiia</taxon>
        <taxon>Terrimicrobiales</taxon>
        <taxon>Terrimicrobiaceae</taxon>
        <taxon>Terrimicrobium</taxon>
    </lineage>
</organism>
<sequence>MGPEFLNGVPFAFEFLLGEKGMDLLVAGRAEADGLVGLFARNIAFVAAIMVPATGNEVMTSQYLLAFAQTAPALHGLEYLPARSDVQ</sequence>
<dbReference type="EMBL" id="BDCO01000002">
    <property type="protein sequence ID" value="GAT33213.1"/>
    <property type="molecule type" value="Genomic_DNA"/>
</dbReference>
<accession>A0A146G779</accession>